<dbReference type="Proteomes" id="UP000238916">
    <property type="component" value="Unassembled WGS sequence"/>
</dbReference>
<organism evidence="1 2">
    <name type="scientific">Candidatus Desulfosporosinus infrequens</name>
    <dbReference type="NCBI Taxonomy" id="2043169"/>
    <lineage>
        <taxon>Bacteria</taxon>
        <taxon>Bacillati</taxon>
        <taxon>Bacillota</taxon>
        <taxon>Clostridia</taxon>
        <taxon>Eubacteriales</taxon>
        <taxon>Desulfitobacteriaceae</taxon>
        <taxon>Desulfosporosinus</taxon>
    </lineage>
</organism>
<dbReference type="OrthoDB" id="9992396at2"/>
<gene>
    <name evidence="1" type="ORF">SBF1_50056</name>
</gene>
<reference evidence="2" key="1">
    <citation type="submission" date="2018-02" db="EMBL/GenBank/DDBJ databases">
        <authorList>
            <person name="Hausmann B."/>
        </authorList>
    </citation>
    <scope>NUCLEOTIDE SEQUENCE [LARGE SCALE GENOMIC DNA]</scope>
    <source>
        <strain evidence="2">Peat soil MAG SbF1</strain>
    </source>
</reference>
<accession>A0A2U3LH17</accession>
<protein>
    <submittedName>
        <fullName evidence="1">Uncharacterized protein</fullName>
    </submittedName>
</protein>
<proteinExistence type="predicted"/>
<evidence type="ECO:0000313" key="2">
    <source>
        <dbReference type="Proteomes" id="UP000238916"/>
    </source>
</evidence>
<dbReference type="EMBL" id="OMOF01000445">
    <property type="protein sequence ID" value="SPF51172.1"/>
    <property type="molecule type" value="Genomic_DNA"/>
</dbReference>
<evidence type="ECO:0000313" key="1">
    <source>
        <dbReference type="EMBL" id="SPF51172.1"/>
    </source>
</evidence>
<name>A0A2U3LH17_9FIRM</name>
<sequence>MKIYECDGCHKEIEVYDEYEPEFCCKGEQCGCRGMPINPVFCDECEVRVYGRNPLLEELPKLPF</sequence>
<dbReference type="AlphaFoldDB" id="A0A2U3LH17"/>